<feature type="transmembrane region" description="Helical" evidence="1">
    <location>
        <begin position="20"/>
        <end position="40"/>
    </location>
</feature>
<keyword evidence="1" id="KW-0812">Transmembrane</keyword>
<protein>
    <recommendedName>
        <fullName evidence="2">Cytochrome oxidase subunit I profile domain-containing protein</fullName>
    </recommendedName>
</protein>
<feature type="transmembrane region" description="Helical" evidence="1">
    <location>
        <begin position="198"/>
        <end position="214"/>
    </location>
</feature>
<dbReference type="SUPFAM" id="SSF81442">
    <property type="entry name" value="Cytochrome c oxidase subunit I-like"/>
    <property type="match status" value="1"/>
</dbReference>
<dbReference type="InterPro" id="IPR023616">
    <property type="entry name" value="Cyt_c_oxase-like_su1_dom"/>
</dbReference>
<feature type="transmembrane region" description="Helical" evidence="1">
    <location>
        <begin position="150"/>
        <end position="178"/>
    </location>
</feature>
<gene>
    <name evidence="3" type="ORF">LMG32879_002043</name>
</gene>
<dbReference type="InterPro" id="IPR036927">
    <property type="entry name" value="Cyt_c_oxase-like_su1_sf"/>
</dbReference>
<keyword evidence="1" id="KW-0472">Membrane</keyword>
<feature type="transmembrane region" description="Helical" evidence="1">
    <location>
        <begin position="221"/>
        <end position="240"/>
    </location>
</feature>
<feature type="domain" description="Cytochrome oxidase subunit I profile" evidence="2">
    <location>
        <begin position="54"/>
        <end position="370"/>
    </location>
</feature>
<reference evidence="3" key="1">
    <citation type="submission" date="2023-03" db="EMBL/GenBank/DDBJ databases">
        <authorList>
            <person name="Cleenwerck I."/>
        </authorList>
    </citation>
    <scope>NUCLEOTIDE SEQUENCE</scope>
    <source>
        <strain evidence="3">LMG 32879</strain>
    </source>
</reference>
<dbReference type="EMBL" id="CATKSH010000011">
    <property type="protein sequence ID" value="CAI9121197.1"/>
    <property type="molecule type" value="Genomic_DNA"/>
</dbReference>
<dbReference type="PROSITE" id="PS50855">
    <property type="entry name" value="COX1"/>
    <property type="match status" value="1"/>
</dbReference>
<feature type="transmembrane region" description="Helical" evidence="1">
    <location>
        <begin position="311"/>
        <end position="331"/>
    </location>
</feature>
<feature type="transmembrane region" description="Helical" evidence="1">
    <location>
        <begin position="285"/>
        <end position="305"/>
    </location>
</feature>
<keyword evidence="1" id="KW-1133">Transmembrane helix</keyword>
<dbReference type="Proteomes" id="UP001176960">
    <property type="component" value="Unassembled WGS sequence"/>
</dbReference>
<organism evidence="3 4">
    <name type="scientific">Brytella acorum</name>
    <dbReference type="NCBI Taxonomy" id="2959299"/>
    <lineage>
        <taxon>Bacteria</taxon>
        <taxon>Pseudomonadati</taxon>
        <taxon>Pseudomonadota</taxon>
        <taxon>Alphaproteobacteria</taxon>
        <taxon>Acetobacterales</taxon>
        <taxon>Acetobacteraceae</taxon>
        <taxon>Brytella</taxon>
    </lineage>
</organism>
<evidence type="ECO:0000256" key="1">
    <source>
        <dbReference type="SAM" id="Phobius"/>
    </source>
</evidence>
<keyword evidence="4" id="KW-1185">Reference proteome</keyword>
<feature type="transmembrane region" description="Helical" evidence="1">
    <location>
        <begin position="252"/>
        <end position="273"/>
    </location>
</feature>
<feature type="transmembrane region" description="Helical" evidence="1">
    <location>
        <begin position="93"/>
        <end position="111"/>
    </location>
</feature>
<name>A0AA35V7R7_9PROT</name>
<dbReference type="RefSeq" id="WP_289841404.1">
    <property type="nucleotide sequence ID" value="NZ_CATKSH010000011.1"/>
</dbReference>
<evidence type="ECO:0000259" key="2">
    <source>
        <dbReference type="PROSITE" id="PS50855"/>
    </source>
</evidence>
<accession>A0AA35V7R7</accession>
<feature type="transmembrane region" description="Helical" evidence="1">
    <location>
        <begin position="343"/>
        <end position="365"/>
    </location>
</feature>
<dbReference type="AlphaFoldDB" id="A0AA35V7R7"/>
<feature type="transmembrane region" description="Helical" evidence="1">
    <location>
        <begin position="52"/>
        <end position="72"/>
    </location>
</feature>
<sequence length="402" mass="41603">MRQPKQPTGVSQPTQWADGAFFLGLALLCGLIGGTLGFVVSATGADSQALPLRHGILLDMFVMPVALLGGIGRWLLPARMSGGQMTLPALDRFSAVMLAVGAMLAGCGPVTPNGLVVALLSWCAGLGGLAASTILTVLEDRPGRFRDLPVFVWSQCLGAAMVVLVTPVIAGLLTNMLIQRSATFVSLETLLEFCRPPMLVLSLVLSLGLVGAALRQDDRTVSPYLVGALSALATVAPLAWTHGVLHHDGAITARIMPFAIALPALLAGGLWCVTFWRERLDTSSALLWACGALVLCMAGSVSLLTGASASAAHSAALFGAVFAVFAGYYAWFDRVEALPVPRVMGFCHFLLAAGGVGLLVAPGAAHGAAGNVLLGAALIYVLPLSLIMLVRRRVMSASGKVA</sequence>
<comment type="caution">
    <text evidence="3">The sequence shown here is derived from an EMBL/GenBank/DDBJ whole genome shotgun (WGS) entry which is preliminary data.</text>
</comment>
<proteinExistence type="predicted"/>
<evidence type="ECO:0000313" key="4">
    <source>
        <dbReference type="Proteomes" id="UP001176960"/>
    </source>
</evidence>
<feature type="transmembrane region" description="Helical" evidence="1">
    <location>
        <begin position="117"/>
        <end position="138"/>
    </location>
</feature>
<evidence type="ECO:0000313" key="3">
    <source>
        <dbReference type="EMBL" id="CAI9121197.1"/>
    </source>
</evidence>
<dbReference type="GO" id="GO:0004129">
    <property type="term" value="F:cytochrome-c oxidase activity"/>
    <property type="evidence" value="ECO:0007669"/>
    <property type="project" value="InterPro"/>
</dbReference>
<feature type="transmembrane region" description="Helical" evidence="1">
    <location>
        <begin position="371"/>
        <end position="390"/>
    </location>
</feature>
<dbReference type="Gene3D" id="1.20.210.10">
    <property type="entry name" value="Cytochrome c oxidase-like, subunit I domain"/>
    <property type="match status" value="1"/>
</dbReference>